<keyword evidence="5" id="KW-1185">Reference proteome</keyword>
<feature type="domain" description="AB hydrolase-1" evidence="3">
    <location>
        <begin position="38"/>
        <end position="186"/>
    </location>
</feature>
<dbReference type="EMBL" id="JADOGI010000012">
    <property type="protein sequence ID" value="MBF8185333.1"/>
    <property type="molecule type" value="Genomic_DNA"/>
</dbReference>
<dbReference type="Pfam" id="PF00561">
    <property type="entry name" value="Abhydrolase_1"/>
    <property type="match status" value="1"/>
</dbReference>
<dbReference type="PANTHER" id="PTHR43248:SF2">
    <property type="entry name" value="PROLYL AMINOPEPTIDASE"/>
    <property type="match status" value="1"/>
</dbReference>
<evidence type="ECO:0000313" key="5">
    <source>
        <dbReference type="Proteomes" id="UP000605361"/>
    </source>
</evidence>
<name>A0A931EZL9_9ACTN</name>
<dbReference type="InterPro" id="IPR029058">
    <property type="entry name" value="AB_hydrolase_fold"/>
</dbReference>
<comment type="similarity">
    <text evidence="1">Belongs to the peptidase S33 family.</text>
</comment>
<dbReference type="Gene3D" id="3.40.50.1820">
    <property type="entry name" value="alpha/beta hydrolase"/>
    <property type="match status" value="1"/>
</dbReference>
<comment type="caution">
    <text evidence="4">The sequence shown here is derived from an EMBL/GenBank/DDBJ whole genome shotgun (WGS) entry which is preliminary data.</text>
</comment>
<dbReference type="InterPro" id="IPR002471">
    <property type="entry name" value="Pept_S9_AS"/>
</dbReference>
<dbReference type="PROSITE" id="PS00708">
    <property type="entry name" value="PRO_ENDOPEP_SER"/>
    <property type="match status" value="1"/>
</dbReference>
<dbReference type="InterPro" id="IPR000073">
    <property type="entry name" value="AB_hydrolase_1"/>
</dbReference>
<reference evidence="4" key="1">
    <citation type="submission" date="2020-11" db="EMBL/GenBank/DDBJ databases">
        <title>Whole-genome analyses of Nonomuraea sp. K274.</title>
        <authorList>
            <person name="Veyisoglu A."/>
        </authorList>
    </citation>
    <scope>NUCLEOTIDE SEQUENCE</scope>
    <source>
        <strain evidence="4">K274</strain>
    </source>
</reference>
<evidence type="ECO:0000259" key="3">
    <source>
        <dbReference type="Pfam" id="PF00561"/>
    </source>
</evidence>
<gene>
    <name evidence="4" type="ORF">ITP53_06195</name>
</gene>
<accession>A0A931EZL9</accession>
<dbReference type="PANTHER" id="PTHR43248">
    <property type="entry name" value="2-SUCCINYL-6-HYDROXY-2,4-CYCLOHEXADIENE-1-CARBOXYLATE SYNTHASE"/>
    <property type="match status" value="1"/>
</dbReference>
<sequence length="411" mass="44700">MTDHTFTVPLDHADPAGATIEVFAREVVAPDQDGTDLPWLLFLQGGPGGKSPRPPVGAGWLGHALKTHRVLLLDQRGTGRSTPVTARTVNGMAPASLAAYLERFRADSIAADAELIRGALTGGRPWDTLGQSYGGFVTLAYLSQAPQGLRTCYVTGGLPGLGTTADDVYARTYPYMMERNAAYYQRYPGDVAVVRGLADHLDAHDVRLPDGDRLTSRRLRLLGNAFGMSDGFERVHWMLEGAWHGASLADGFRYEVMAMTGFVDTPIFALQEYTFDQPGRATGWAAERALAQHPAFAADADPLLFTGEMMYRWMFEEINALRPFAAAADLLAAAGDRPPLYDHARLAANEVPVIAAVYSDDTYVPADLQLRTAEQVGNTRVWLTGEYQHDGLRVSDGRVLARLMDMAAGRA</sequence>
<dbReference type="GO" id="GO:0004252">
    <property type="term" value="F:serine-type endopeptidase activity"/>
    <property type="evidence" value="ECO:0007669"/>
    <property type="project" value="InterPro"/>
</dbReference>
<evidence type="ECO:0000313" key="4">
    <source>
        <dbReference type="EMBL" id="MBF8185333.1"/>
    </source>
</evidence>
<dbReference type="GO" id="GO:0006508">
    <property type="term" value="P:proteolysis"/>
    <property type="evidence" value="ECO:0007669"/>
    <property type="project" value="InterPro"/>
</dbReference>
<dbReference type="PRINTS" id="PR00793">
    <property type="entry name" value="PROAMNOPTASE"/>
</dbReference>
<evidence type="ECO:0000256" key="1">
    <source>
        <dbReference type="ARBA" id="ARBA00010088"/>
    </source>
</evidence>
<protein>
    <submittedName>
        <fullName evidence="4">Alpha/beta fold hydrolase</fullName>
    </submittedName>
</protein>
<dbReference type="Proteomes" id="UP000605361">
    <property type="component" value="Unassembled WGS sequence"/>
</dbReference>
<dbReference type="SUPFAM" id="SSF53474">
    <property type="entry name" value="alpha/beta-Hydrolases"/>
    <property type="match status" value="1"/>
</dbReference>
<evidence type="ECO:0000256" key="2">
    <source>
        <dbReference type="ARBA" id="ARBA00022801"/>
    </source>
</evidence>
<proteinExistence type="inferred from homology"/>
<dbReference type="GO" id="GO:0004177">
    <property type="term" value="F:aminopeptidase activity"/>
    <property type="evidence" value="ECO:0007669"/>
    <property type="project" value="UniProtKB-EC"/>
</dbReference>
<organism evidence="4 5">
    <name type="scientific">Nonomuraea cypriaca</name>
    <dbReference type="NCBI Taxonomy" id="1187855"/>
    <lineage>
        <taxon>Bacteria</taxon>
        <taxon>Bacillati</taxon>
        <taxon>Actinomycetota</taxon>
        <taxon>Actinomycetes</taxon>
        <taxon>Streptosporangiales</taxon>
        <taxon>Streptosporangiaceae</taxon>
        <taxon>Nonomuraea</taxon>
    </lineage>
</organism>
<keyword evidence="2 4" id="KW-0378">Hydrolase</keyword>
<dbReference type="InterPro" id="IPR002410">
    <property type="entry name" value="Peptidase_S33"/>
</dbReference>
<dbReference type="InterPro" id="IPR051601">
    <property type="entry name" value="Serine_prot/Carboxylest_S33"/>
</dbReference>
<dbReference type="AlphaFoldDB" id="A0A931EZL9"/>